<dbReference type="OrthoDB" id="414418at2759"/>
<reference evidence="1 2" key="1">
    <citation type="journal article" date="2011" name="Science">
        <title>The Selaginella genome identifies genetic changes associated with the evolution of vascular plants.</title>
        <authorList>
            <person name="Banks J.A."/>
            <person name="Nishiyama T."/>
            <person name="Hasebe M."/>
            <person name="Bowman J.L."/>
            <person name="Gribskov M."/>
            <person name="dePamphilis C."/>
            <person name="Albert V.A."/>
            <person name="Aono N."/>
            <person name="Aoyama T."/>
            <person name="Ambrose B.A."/>
            <person name="Ashton N.W."/>
            <person name="Axtell M.J."/>
            <person name="Barker E."/>
            <person name="Barker M.S."/>
            <person name="Bennetzen J.L."/>
            <person name="Bonawitz N.D."/>
            <person name="Chapple C."/>
            <person name="Cheng C."/>
            <person name="Correa L.G."/>
            <person name="Dacre M."/>
            <person name="DeBarry J."/>
            <person name="Dreyer I."/>
            <person name="Elias M."/>
            <person name="Engstrom E.M."/>
            <person name="Estelle M."/>
            <person name="Feng L."/>
            <person name="Finet C."/>
            <person name="Floyd S.K."/>
            <person name="Frommer W.B."/>
            <person name="Fujita T."/>
            <person name="Gramzow L."/>
            <person name="Gutensohn M."/>
            <person name="Harholt J."/>
            <person name="Hattori M."/>
            <person name="Heyl A."/>
            <person name="Hirai T."/>
            <person name="Hiwatashi Y."/>
            <person name="Ishikawa M."/>
            <person name="Iwata M."/>
            <person name="Karol K.G."/>
            <person name="Koehler B."/>
            <person name="Kolukisaoglu U."/>
            <person name="Kubo M."/>
            <person name="Kurata T."/>
            <person name="Lalonde S."/>
            <person name="Li K."/>
            <person name="Li Y."/>
            <person name="Litt A."/>
            <person name="Lyons E."/>
            <person name="Manning G."/>
            <person name="Maruyama T."/>
            <person name="Michael T.P."/>
            <person name="Mikami K."/>
            <person name="Miyazaki S."/>
            <person name="Morinaga S."/>
            <person name="Murata T."/>
            <person name="Mueller-Roeber B."/>
            <person name="Nelson D.R."/>
            <person name="Obara M."/>
            <person name="Oguri Y."/>
            <person name="Olmstead R.G."/>
            <person name="Onodera N."/>
            <person name="Petersen B.L."/>
            <person name="Pils B."/>
            <person name="Prigge M."/>
            <person name="Rensing S.A."/>
            <person name="Riano-Pachon D.M."/>
            <person name="Roberts A.W."/>
            <person name="Sato Y."/>
            <person name="Scheller H.V."/>
            <person name="Schulz B."/>
            <person name="Schulz C."/>
            <person name="Shakirov E.V."/>
            <person name="Shibagaki N."/>
            <person name="Shinohara N."/>
            <person name="Shippen D.E."/>
            <person name="Soerensen I."/>
            <person name="Sotooka R."/>
            <person name="Sugimoto N."/>
            <person name="Sugita M."/>
            <person name="Sumikawa N."/>
            <person name="Tanurdzic M."/>
            <person name="Theissen G."/>
            <person name="Ulvskov P."/>
            <person name="Wakazuki S."/>
            <person name="Weng J.K."/>
            <person name="Willats W.W."/>
            <person name="Wipf D."/>
            <person name="Wolf P.G."/>
            <person name="Yang L."/>
            <person name="Zimmer A.D."/>
            <person name="Zhu Q."/>
            <person name="Mitros T."/>
            <person name="Hellsten U."/>
            <person name="Loque D."/>
            <person name="Otillar R."/>
            <person name="Salamov A."/>
            <person name="Schmutz J."/>
            <person name="Shapiro H."/>
            <person name="Lindquist E."/>
            <person name="Lucas S."/>
            <person name="Rokhsar D."/>
            <person name="Grigoriev I.V."/>
        </authorList>
    </citation>
    <scope>NUCLEOTIDE SEQUENCE [LARGE SCALE GENOMIC DNA]</scope>
</reference>
<dbReference type="PANTHER" id="PTHR16469">
    <property type="entry name" value="UBIQUITIN-ASSOCIATED AND SH3 DOMAIN-CONTAINING BA-RELATED"/>
    <property type="match status" value="1"/>
</dbReference>
<dbReference type="AlphaFoldDB" id="D8S6R5"/>
<protein>
    <recommendedName>
        <fullName evidence="3">Phosphoglycerate mutase-like protein</fullName>
    </recommendedName>
</protein>
<dbReference type="Gramene" id="EFJ19852">
    <property type="protein sequence ID" value="EFJ19852"/>
    <property type="gene ID" value="SELMODRAFT_110087"/>
</dbReference>
<keyword evidence="2" id="KW-1185">Reference proteome</keyword>
<dbReference type="InParanoid" id="D8S6R5"/>
<dbReference type="InterPro" id="IPR029033">
    <property type="entry name" value="His_PPase_superfam"/>
</dbReference>
<dbReference type="EMBL" id="GL377604">
    <property type="protein sequence ID" value="EFJ19852.1"/>
    <property type="molecule type" value="Genomic_DNA"/>
</dbReference>
<organism evidence="2">
    <name type="scientific">Selaginella moellendorffii</name>
    <name type="common">Spikemoss</name>
    <dbReference type="NCBI Taxonomy" id="88036"/>
    <lineage>
        <taxon>Eukaryota</taxon>
        <taxon>Viridiplantae</taxon>
        <taxon>Streptophyta</taxon>
        <taxon>Embryophyta</taxon>
        <taxon>Tracheophyta</taxon>
        <taxon>Lycopodiopsida</taxon>
        <taxon>Selaginellales</taxon>
        <taxon>Selaginellaceae</taxon>
        <taxon>Selaginella</taxon>
    </lineage>
</organism>
<evidence type="ECO:0008006" key="3">
    <source>
        <dbReference type="Google" id="ProtNLM"/>
    </source>
</evidence>
<accession>D8S6R5</accession>
<name>D8S6R5_SELML</name>
<dbReference type="STRING" id="88036.D8S6R5"/>
<dbReference type="eggNOG" id="KOG3734">
    <property type="taxonomic scope" value="Eukaryota"/>
</dbReference>
<dbReference type="Proteomes" id="UP000001514">
    <property type="component" value="Unassembled WGS sequence"/>
</dbReference>
<dbReference type="InterPro" id="IPR013078">
    <property type="entry name" value="His_Pase_superF_clade-1"/>
</dbReference>
<dbReference type="PANTHER" id="PTHR16469:SF27">
    <property type="entry name" value="UBIQUITIN-ASSOCIATED AND SH3 DOMAIN-CONTAINING BA-RELATED"/>
    <property type="match status" value="1"/>
</dbReference>
<sequence>MLDPGVGVLSPGVASGAGITSGFPQCVAATSAGAGFKQNVFILRHGERRDDVDKEWLANASRPWDPPLTDAGKKQAWNAGRKLRLAGFEINRVLISPYLRCVQTAAEAIMALCVNQTDLGNDSSTGVVIDPSKVKASIEFGLSEVMNSIAIRFPRSSPDVPWILDLGELQSLLPAGTLDAVAQSMWPQLPEWPEETEASHVRYGKTFRAAADRFPGENILCVTHGEGVAVSVSHLQPVLVYGVDYCACSHWQRTVREIDGKLSAGEFELRTEPLESGVLFGDVFKEVPA</sequence>
<gene>
    <name evidence="1" type="ORF">SELMODRAFT_110087</name>
</gene>
<evidence type="ECO:0000313" key="1">
    <source>
        <dbReference type="EMBL" id="EFJ19852.1"/>
    </source>
</evidence>
<dbReference type="KEGG" id="smo:SELMODRAFT_110087"/>
<dbReference type="SMART" id="SM00855">
    <property type="entry name" value="PGAM"/>
    <property type="match status" value="1"/>
</dbReference>
<dbReference type="InterPro" id="IPR051710">
    <property type="entry name" value="Phosphatase_SH3-domain"/>
</dbReference>
<dbReference type="Pfam" id="PF00300">
    <property type="entry name" value="His_Phos_1"/>
    <property type="match status" value="1"/>
</dbReference>
<dbReference type="CDD" id="cd07067">
    <property type="entry name" value="HP_PGM_like"/>
    <property type="match status" value="1"/>
</dbReference>
<evidence type="ECO:0000313" key="2">
    <source>
        <dbReference type="Proteomes" id="UP000001514"/>
    </source>
</evidence>
<dbReference type="HOGENOM" id="CLU_075436_0_0_1"/>
<proteinExistence type="predicted"/>
<dbReference type="FunCoup" id="D8S6R5">
    <property type="interactions" value="1127"/>
</dbReference>
<dbReference type="OMA" id="KIRAFCT"/>
<dbReference type="SUPFAM" id="SSF53254">
    <property type="entry name" value="Phosphoglycerate mutase-like"/>
    <property type="match status" value="1"/>
</dbReference>
<dbReference type="Gene3D" id="3.40.50.1240">
    <property type="entry name" value="Phosphoglycerate mutase-like"/>
    <property type="match status" value="1"/>
</dbReference>